<dbReference type="PANTHER" id="PTHR32387">
    <property type="entry name" value="WU:FJ29H11"/>
    <property type="match status" value="1"/>
</dbReference>
<gene>
    <name evidence="3 5" type="ORF">BDZ99DRAFT_518138</name>
</gene>
<reference evidence="3 5" key="1">
    <citation type="journal article" date="2020" name="Stud. Mycol.">
        <title>101 Dothideomycetes genomes: a test case for predicting lifestyles and emergence of pathogens.</title>
        <authorList>
            <person name="Haridas S."/>
            <person name="Albert R."/>
            <person name="Binder M."/>
            <person name="Bloem J."/>
            <person name="Labutti K."/>
            <person name="Salamov A."/>
            <person name="Andreopoulos B."/>
            <person name="Baker S."/>
            <person name="Barry K."/>
            <person name="Bills G."/>
            <person name="Bluhm B."/>
            <person name="Cannon C."/>
            <person name="Castanera R."/>
            <person name="Culley D."/>
            <person name="Daum C."/>
            <person name="Ezra D."/>
            <person name="Gonzalez J."/>
            <person name="Henrissat B."/>
            <person name="Kuo A."/>
            <person name="Liang C."/>
            <person name="Lipzen A."/>
            <person name="Lutzoni F."/>
            <person name="Magnuson J."/>
            <person name="Mondo S."/>
            <person name="Nolan M."/>
            <person name="Ohm R."/>
            <person name="Pangilinan J."/>
            <person name="Park H.-J."/>
            <person name="Ramirez L."/>
            <person name="Alfaro M."/>
            <person name="Sun H."/>
            <person name="Tritt A."/>
            <person name="Yoshinaga Y."/>
            <person name="Zwiers L.-H."/>
            <person name="Turgeon B."/>
            <person name="Goodwin S."/>
            <person name="Spatafora J."/>
            <person name="Crous P."/>
            <person name="Grigoriev I."/>
        </authorList>
    </citation>
    <scope>NUCLEOTIDE SEQUENCE</scope>
    <source>
        <strain evidence="3 5">CBS 304.34</strain>
    </source>
</reference>
<dbReference type="Proteomes" id="UP000504636">
    <property type="component" value="Unplaced"/>
</dbReference>
<organism evidence="3">
    <name type="scientific">Mytilinidion resinicola</name>
    <dbReference type="NCBI Taxonomy" id="574789"/>
    <lineage>
        <taxon>Eukaryota</taxon>
        <taxon>Fungi</taxon>
        <taxon>Dikarya</taxon>
        <taxon>Ascomycota</taxon>
        <taxon>Pezizomycotina</taxon>
        <taxon>Dothideomycetes</taxon>
        <taxon>Pleosporomycetidae</taxon>
        <taxon>Mytilinidiales</taxon>
        <taxon>Mytilinidiaceae</taxon>
        <taxon>Mytilinidion</taxon>
    </lineage>
</organism>
<protein>
    <recommendedName>
        <fullName evidence="2">Heterokaryon incompatibility domain-containing protein</fullName>
    </recommendedName>
</protein>
<dbReference type="InterPro" id="IPR010730">
    <property type="entry name" value="HET"/>
</dbReference>
<accession>A0A6A6YUS3</accession>
<dbReference type="NCBIfam" id="NF047352">
    <property type="entry name" value="P_loop_sacsin"/>
    <property type="match status" value="1"/>
</dbReference>
<evidence type="ECO:0000313" key="3">
    <source>
        <dbReference type="EMBL" id="KAF2812279.1"/>
    </source>
</evidence>
<dbReference type="Pfam" id="PF26639">
    <property type="entry name" value="Het-6_barrel"/>
    <property type="match status" value="1"/>
</dbReference>
<feature type="domain" description="Heterokaryon incompatibility" evidence="2">
    <location>
        <begin position="1589"/>
        <end position="1785"/>
    </location>
</feature>
<feature type="compositionally biased region" description="Polar residues" evidence="1">
    <location>
        <begin position="756"/>
        <end position="765"/>
    </location>
</feature>
<dbReference type="OrthoDB" id="1262810at2759"/>
<evidence type="ECO:0000256" key="1">
    <source>
        <dbReference type="SAM" id="MobiDB-lite"/>
    </source>
</evidence>
<dbReference type="SUPFAM" id="SSF55874">
    <property type="entry name" value="ATPase domain of HSP90 chaperone/DNA topoisomerase II/histidine kinase"/>
    <property type="match status" value="1"/>
</dbReference>
<reference evidence="5" key="3">
    <citation type="submission" date="2025-04" db="UniProtKB">
        <authorList>
            <consortium name="RefSeq"/>
        </authorList>
    </citation>
    <scope>IDENTIFICATION</scope>
    <source>
        <strain evidence="5">CBS 304.34</strain>
    </source>
</reference>
<feature type="region of interest" description="Disordered" evidence="1">
    <location>
        <begin position="1691"/>
        <end position="1726"/>
    </location>
</feature>
<dbReference type="RefSeq" id="XP_033579243.1">
    <property type="nucleotide sequence ID" value="XM_033725265.1"/>
</dbReference>
<dbReference type="InterPro" id="IPR052957">
    <property type="entry name" value="Auxin_embryo_med"/>
</dbReference>
<dbReference type="InterPro" id="IPR036890">
    <property type="entry name" value="HATPase_C_sf"/>
</dbReference>
<proteinExistence type="predicted"/>
<dbReference type="PANTHER" id="PTHR32387:SF0">
    <property type="entry name" value="PROTEIN NO VEIN"/>
    <property type="match status" value="1"/>
</dbReference>
<evidence type="ECO:0000313" key="4">
    <source>
        <dbReference type="Proteomes" id="UP000504636"/>
    </source>
</evidence>
<dbReference type="Pfam" id="PF06985">
    <property type="entry name" value="HET"/>
    <property type="match status" value="1"/>
</dbReference>
<keyword evidence="4" id="KW-1185">Reference proteome</keyword>
<evidence type="ECO:0000259" key="2">
    <source>
        <dbReference type="Pfam" id="PF06985"/>
    </source>
</evidence>
<feature type="region of interest" description="Disordered" evidence="1">
    <location>
        <begin position="756"/>
        <end position="802"/>
    </location>
</feature>
<dbReference type="EMBL" id="MU003697">
    <property type="protein sequence ID" value="KAF2812279.1"/>
    <property type="molecule type" value="Genomic_DNA"/>
</dbReference>
<name>A0A6A6YUS3_9PEZI</name>
<dbReference type="GeneID" id="54466158"/>
<reference evidence="5" key="2">
    <citation type="submission" date="2020-04" db="EMBL/GenBank/DDBJ databases">
        <authorList>
            <consortium name="NCBI Genome Project"/>
        </authorList>
    </citation>
    <scope>NUCLEOTIDE SEQUENCE</scope>
    <source>
        <strain evidence="5">CBS 304.34</strain>
    </source>
</reference>
<dbReference type="Gene3D" id="3.30.565.10">
    <property type="entry name" value="Histidine kinase-like ATPase, C-terminal domain"/>
    <property type="match status" value="1"/>
</dbReference>
<evidence type="ECO:0000313" key="5">
    <source>
        <dbReference type="RefSeq" id="XP_033579243.1"/>
    </source>
</evidence>
<sequence>METPGQRDARCLIEKIGREHILNGAIKGTRFELLVSNCLEILSSQLYEKSTHFLLELIQNADDNTYDNPSPTLSFSYKPGSLRIDCNEVGFTAENVEAICAISRSTKSGKTSDGEYIGEKGIGFKSVFKASDVVWISSREFTFKFDKREFLGMVAPIWADFPEPTRPGCTSIYLQLSEGYEEETLIHELLTFDTNLLIFLRRVQEINIRVSRPDDLNEPVWEKRIRKTESHQGADRVTVLYAGKSTFQYLIRTHVIKDLPKEHKRPDWPQTKILLAFPTAEFPEQPRLIPQNVYAFLPIRNYGLKFLLQGDFLLTASREDIESTLPWNRTIRDALADAFLFSVDHFNKGKLKYAWSYYLPSASTAASSFLEPAIASILAQLKESPVLESCAGTMVKASSLKHVPLDPFGDKDGIPFTLSSYTADGYLSLKYPAWAIEGTNSIGASQLSPREFLADLNSAITQDPTIFRTKPSTWHSQLAETLVKLSTDAELMFLIQDICLIPLQDGNWTSARGQSMFFSKSETSLEIPSGIEVLIVDSSAESDPNRRKLFTTLGVKAWEAPEICRLIVRVHESADFDPKKLAVEQLISHAAFLYNASWQPPKTVDLWFATMQDERCLGRKLYIPGSSETNSPAARIFAQLQKKFAVIHNDYLKAFASSPDWPAWLVSNLGLSKVPRLVTPHVESKPQPTQPTLALESPRLSPSILTNQAGQSGIDPIPDDVLEDFDFDKFLHTEDKDVTNTAVAFFDEFSLNKQYTASGSTSSEDGSADSPIRASHGRPAGSLRTREDRPKDGRKRKNSLSDSIPEVLIPVPPLARVGDTEKTFALSEEFTFMFRECHSSDVLQLLKDNWHYYSQWIDGVHMKWQDADFLDSSSQLKNSIGACLVQSAKGSLSLQDTVLPTIDRQLDEGRLIPAVVIMDPQHPEWTLLNYFGVIVKPDIHYYLRCLIAISDEPVPDVDNVAYIYEQIEARYKENEELISAAFRERDIILVHLESPRSTKPASWTNMKECISRDITIESKYPTSSYLFRCLISPGGDPIAPIVATATLITSSTKLDDISRLFRDISTALKDVNTSKAAQLLRPLQSKQIFPITNGPGKSKYDNLLDLYNTSWFIADKPLIRESFHGKIPLLALPIEDLPALQDLFRVLRLDGRMLSKLATNRTQAKGRHSTHWAYTASLREKAPFIKALVPHSYHNRMTIIRQIDEVRVSVAIDILQTFMFNLAGTEIQGNPVRGQVCLSDTGHLLNLLMTEECAAAQCPPYELVSLIADACAIKDPNHFSLLFTALSGSSMESIYSTFTQQGIYIKGLVFDKSKNRYRAQRTDLMRIPSPFWGSVNRMGSSYRDSSDAMTFDRFQRGEVVHSRNGDRRLPMKQIIEEIHSRRLVLADDRIDGWDHIQYLGEHMTPKWKETLEANPPVYHLDVVVSKGSKTSSFVITSSQVERMRQHRMHGNAYEVNTDVAVLVRVSDVYSDDLLSAEFFVDPWRLFDSNELTLENDWIFKGAIQENLMGPTRKKRKLNGPSISWAMPAALPAIHQTSMPKFRARKDNETFTHRPLDSGNIRLLYLLPGETRDLLQGVIIHVPYRSPGTYRALSYVWGTNTRTSELMTPDGILRITLSLNKALRGLRHKVKAIMLWVDAICINQKDNKEKAQQIRLLPNIFQSAAATYAFIEGGKGSDKAIEMQMQVRAKAELDERSKNEACPADGVESEIGNDSGSETDPEEGMETNNKMISNVWPSTDGWPADLPRVPASWKGEPTPPLDNPIWTSIAAVFTLSWFRRVWIIQEIVAAQNVKIVCGKWIIDWNELYLAMEIVDRQVQLSDHDSSALKSTWEPFLSLAAQREWEARQLRWSLIMLLENFRYSESTLNRDRLFALLGLASDGNEAAFEPDYDSPLEAIVLKFARVFVRQGRGMQLLYRAGLNQQSDKFASWIPDWTARRPGSLYDSSEGGVTFAASGPQQAKIKCVPDTDELLVDGYEVDVIESISTTSNGEQEWANYFREIDTMVDNAVLSPVRDSREDLKWKVPVAGVLYPKVAVSGGLDLKSSYAALRNYLNSKQKGKAKETNDCPINGTAFASMYTMALEHMATTALPKQSTSYTAVLGDTLHGWRFVITRRGYVGVVPNMASVGDVVVILKGGRVPFLLHASETRSSAFRLVGECYVHSIMNGEGLSLPGVVESKFRLH</sequence>